<dbReference type="PROSITE" id="PS50848">
    <property type="entry name" value="START"/>
    <property type="match status" value="1"/>
</dbReference>
<dbReference type="AlphaFoldDB" id="A0AAD5T7D7"/>
<dbReference type="InterPro" id="IPR049625">
    <property type="entry name" value="Glyco_transf_61_cat"/>
</dbReference>
<feature type="domain" description="START" evidence="2">
    <location>
        <begin position="629"/>
        <end position="814"/>
    </location>
</feature>
<protein>
    <recommendedName>
        <fullName evidence="2">START domain-containing protein</fullName>
    </recommendedName>
</protein>
<dbReference type="Pfam" id="PF01852">
    <property type="entry name" value="START"/>
    <property type="match status" value="1"/>
</dbReference>
<dbReference type="InterPro" id="IPR023393">
    <property type="entry name" value="START-like_dom_sf"/>
</dbReference>
<organism evidence="3 4">
    <name type="scientific">Physocladia obscura</name>
    <dbReference type="NCBI Taxonomy" id="109957"/>
    <lineage>
        <taxon>Eukaryota</taxon>
        <taxon>Fungi</taxon>
        <taxon>Fungi incertae sedis</taxon>
        <taxon>Chytridiomycota</taxon>
        <taxon>Chytridiomycota incertae sedis</taxon>
        <taxon>Chytridiomycetes</taxon>
        <taxon>Chytridiales</taxon>
        <taxon>Chytriomycetaceae</taxon>
        <taxon>Physocladia</taxon>
    </lineage>
</organism>
<dbReference type="InterPro" id="IPR002913">
    <property type="entry name" value="START_lipid-bd_dom"/>
</dbReference>
<dbReference type="Gene3D" id="3.30.530.20">
    <property type="match status" value="1"/>
</dbReference>
<keyword evidence="1" id="KW-0732">Signal</keyword>
<keyword evidence="4" id="KW-1185">Reference proteome</keyword>
<evidence type="ECO:0000259" key="2">
    <source>
        <dbReference type="PROSITE" id="PS50848"/>
    </source>
</evidence>
<dbReference type="GO" id="GO:0005737">
    <property type="term" value="C:cytoplasm"/>
    <property type="evidence" value="ECO:0007669"/>
    <property type="project" value="UniProtKB-ARBA"/>
</dbReference>
<sequence>MRISRMMRIAAGLLLAMLFLHWSIGESAAYADSEAAAVGDSSVSYVIGVDDKSPSNAKEANAQFLLRAALAYSGFTRGCSSLLFNDEFVSGNYLFNKAANPSPNICNSSPDSVSAIPFRRVHKTGNSSSDISKIFLRFTPENTSVIMGASSIRCGTIDKRIPQRYCESSNIAIRLEKLPEVGDRPKGLDLPPSKGVLAASCSFDDKRIWRNKTFGGGAAGWFYDGIEFVDDTNVQCDACKAPLIRLETPVFFISRWDTTNPYQFHQDALNTFLVYALLDLSPNEIQPVLLDRRETDGPFTIAWSHIFTSSNRLIDIREISSAVYKHIDSRKDSPPILCLRSAVWGIHGGISPLSRNARTEDSCTSSPLFEAFRAFMISRIRTAVFGNSSYPSWKPLPIVPSIKLEINYRLDTLLEIGTVTEQEFLNMRNRVITVTYAVRASNSSQPPTTSRVQQIRGFFEYQQDKIAITPQSLKKKHLARVIPNDDFIVDRLASVVSGWSISKPTEIIAQFRAVDFASLTFEDQVALAQDTDLFVGPHGAVFAHLLYLRRSITRAGVVEMKPPERSSGNEQFRNLSKRLKHMYSNVLYSGPAFYELDMKNLEKAVLKMLNRIGKSRKKQISQSNHKHRLAIDTAVQYIRDIYADESCWKTVTTERGIKVTIKEPESSTTEGATLLPAFRGDGIIKNICVQEVSSVLRGFGGRRLWDPRFDQGTLLETLAYNENLVLSSQKGNLIVRSRDFLTANCYRLENAGDEAAIVSTSVEDGKAPPDNSYFSTFIRGEAKAVAWLLRQVNKDVAVTYIVEIDVKGQIPHFQAPLCILNVSNAIQSNGTLPFLLGGLTKYGPSRRLVHSNEWVDDATNTFKIQISIPSGKSDFSIAFPRRGKYGFAGANIDVTHVDGLEMTVHKVSVDSFTPEDGSELLSTDHTSCVLQFKFVAQTNSGGLPYVVTVTARPRVEKRSSIAERISLTIQPNIPNAPVYEVNGEVVSADVNSPVDSAIGIEDGDDMKKSLKEDRINGNALGNYGIVFDVIDSVWEAAVEFSASFITAGVNYLKTFEDRKNSQLSVTTQLPFKKSRFQQLDDDRLLNYVLEKVLDESDAYPQAPY</sequence>
<dbReference type="PANTHER" id="PTHR19308:SF14">
    <property type="entry name" value="START DOMAIN-CONTAINING PROTEIN"/>
    <property type="match status" value="1"/>
</dbReference>
<accession>A0AAD5T7D7</accession>
<evidence type="ECO:0000256" key="1">
    <source>
        <dbReference type="SAM" id="SignalP"/>
    </source>
</evidence>
<evidence type="ECO:0000313" key="3">
    <source>
        <dbReference type="EMBL" id="KAJ3133820.1"/>
    </source>
</evidence>
<reference evidence="3" key="1">
    <citation type="submission" date="2020-05" db="EMBL/GenBank/DDBJ databases">
        <title>Phylogenomic resolution of chytrid fungi.</title>
        <authorList>
            <person name="Stajich J.E."/>
            <person name="Amses K."/>
            <person name="Simmons R."/>
            <person name="Seto K."/>
            <person name="Myers J."/>
            <person name="Bonds A."/>
            <person name="Quandt C.A."/>
            <person name="Barry K."/>
            <person name="Liu P."/>
            <person name="Grigoriev I."/>
            <person name="Longcore J.E."/>
            <person name="James T.Y."/>
        </authorList>
    </citation>
    <scope>NUCLEOTIDE SEQUENCE</scope>
    <source>
        <strain evidence="3">JEL0513</strain>
    </source>
</reference>
<evidence type="ECO:0000313" key="4">
    <source>
        <dbReference type="Proteomes" id="UP001211907"/>
    </source>
</evidence>
<feature type="signal peptide" evidence="1">
    <location>
        <begin position="1"/>
        <end position="29"/>
    </location>
</feature>
<feature type="chain" id="PRO_5042144610" description="START domain-containing protein" evidence="1">
    <location>
        <begin position="30"/>
        <end position="1104"/>
    </location>
</feature>
<name>A0AAD5T7D7_9FUNG</name>
<dbReference type="PANTHER" id="PTHR19308">
    <property type="entry name" value="PHOSPHATIDYLCHOLINE TRANSFER PROTEIN"/>
    <property type="match status" value="1"/>
</dbReference>
<dbReference type="CDD" id="cd00177">
    <property type="entry name" value="START"/>
    <property type="match status" value="1"/>
</dbReference>
<dbReference type="GO" id="GO:0008289">
    <property type="term" value="F:lipid binding"/>
    <property type="evidence" value="ECO:0007669"/>
    <property type="project" value="InterPro"/>
</dbReference>
<dbReference type="GO" id="GO:0016757">
    <property type="term" value="F:glycosyltransferase activity"/>
    <property type="evidence" value="ECO:0007669"/>
    <property type="project" value="InterPro"/>
</dbReference>
<dbReference type="Proteomes" id="UP001211907">
    <property type="component" value="Unassembled WGS sequence"/>
</dbReference>
<gene>
    <name evidence="3" type="ORF">HK100_004033</name>
</gene>
<comment type="caution">
    <text evidence="3">The sequence shown here is derived from an EMBL/GenBank/DDBJ whole genome shotgun (WGS) entry which is preliminary data.</text>
</comment>
<dbReference type="InterPro" id="IPR051213">
    <property type="entry name" value="START_lipid_transfer"/>
</dbReference>
<dbReference type="EMBL" id="JADGJH010000205">
    <property type="protein sequence ID" value="KAJ3133820.1"/>
    <property type="molecule type" value="Genomic_DNA"/>
</dbReference>
<dbReference type="SUPFAM" id="SSF55961">
    <property type="entry name" value="Bet v1-like"/>
    <property type="match status" value="1"/>
</dbReference>
<dbReference type="Pfam" id="PF04577">
    <property type="entry name" value="Glyco_transf_61"/>
    <property type="match status" value="1"/>
</dbReference>
<proteinExistence type="predicted"/>